<dbReference type="OrthoDB" id="112777at2"/>
<accession>A0A0D5NKE6</accession>
<name>A0A0D5NKE6_9BACL</name>
<keyword evidence="3" id="KW-1185">Reference proteome</keyword>
<dbReference type="InterPro" id="IPR001509">
    <property type="entry name" value="Epimerase_deHydtase"/>
</dbReference>
<proteinExistence type="predicted"/>
<sequence length="311" mass="34592">MHVILGTGPLGLAVMREIEKRGEPFRFVNVSGTLPKGINAPLRRADLMDAEQAREAARGATVIYHCVQPPYHRWDGLFERLQDNIISAAAANGAKLAVAENLYMYGEVNGSIHERLPYKAATRKGQIRAKLTRRLQELYRTGDLQAVIGRGADFFGPYVTDSSVGERLFKPLINGKHATVMGDPDKKHTYTFIDDFGKALVMLGEAEDAYGQAWHVPNADTVTTRQFVGMAAQAAGCGAKVRTMGIGMLRFGGLFIPAARESIEMFYQYERDFVVDSWKFSDRFKMAATPLADSLAATIDWYRSRYQAIQE</sequence>
<feature type="domain" description="NAD-dependent epimerase/dehydratase" evidence="1">
    <location>
        <begin position="6"/>
        <end position="209"/>
    </location>
</feature>
<evidence type="ECO:0000313" key="2">
    <source>
        <dbReference type="EMBL" id="AJY75403.1"/>
    </source>
</evidence>
<protein>
    <submittedName>
        <fullName evidence="2">NAD-dependent dehydratase</fullName>
    </submittedName>
</protein>
<dbReference type="STRING" id="1126833.VN24_13535"/>
<dbReference type="Gene3D" id="3.40.50.720">
    <property type="entry name" value="NAD(P)-binding Rossmann-like Domain"/>
    <property type="match status" value="1"/>
</dbReference>
<reference evidence="3" key="2">
    <citation type="submission" date="2015-03" db="EMBL/GenBank/DDBJ databases">
        <title>Genome sequence of Paenibacillus beijingensis strain DSM 24997T.</title>
        <authorList>
            <person name="Kwak Y."/>
            <person name="Shin J.-H."/>
        </authorList>
    </citation>
    <scope>NUCLEOTIDE SEQUENCE [LARGE SCALE GENOMIC DNA]</scope>
    <source>
        <strain evidence="3">DSM 24997</strain>
    </source>
</reference>
<evidence type="ECO:0000313" key="3">
    <source>
        <dbReference type="Proteomes" id="UP000032633"/>
    </source>
</evidence>
<dbReference type="HOGENOM" id="CLU_049717_1_0_9"/>
<evidence type="ECO:0000259" key="1">
    <source>
        <dbReference type="Pfam" id="PF01370"/>
    </source>
</evidence>
<dbReference type="Proteomes" id="UP000032633">
    <property type="component" value="Chromosome"/>
</dbReference>
<dbReference type="Pfam" id="PF01370">
    <property type="entry name" value="Epimerase"/>
    <property type="match status" value="1"/>
</dbReference>
<dbReference type="RefSeq" id="WP_045670832.1">
    <property type="nucleotide sequence ID" value="NZ_CP011058.1"/>
</dbReference>
<reference evidence="2 3" key="1">
    <citation type="journal article" date="2015" name="J. Biotechnol.">
        <title>Complete genome sequence of Paenibacillus beijingensis 7188(T) (=DSM 24997(T)), a novel rhizobacterium from jujube garden soil.</title>
        <authorList>
            <person name="Kwak Y."/>
            <person name="Shin J.H."/>
        </authorList>
    </citation>
    <scope>NUCLEOTIDE SEQUENCE [LARGE SCALE GENOMIC DNA]</scope>
    <source>
        <strain evidence="2 3">DSM 24997</strain>
    </source>
</reference>
<dbReference type="PATRIC" id="fig|1126833.4.peg.2951"/>
<organism evidence="2 3">
    <name type="scientific">Paenibacillus beijingensis</name>
    <dbReference type="NCBI Taxonomy" id="1126833"/>
    <lineage>
        <taxon>Bacteria</taxon>
        <taxon>Bacillati</taxon>
        <taxon>Bacillota</taxon>
        <taxon>Bacilli</taxon>
        <taxon>Bacillales</taxon>
        <taxon>Paenibacillaceae</taxon>
        <taxon>Paenibacillus</taxon>
    </lineage>
</organism>
<dbReference type="InterPro" id="IPR036291">
    <property type="entry name" value="NAD(P)-bd_dom_sf"/>
</dbReference>
<gene>
    <name evidence="2" type="ORF">VN24_13535</name>
</gene>
<dbReference type="KEGG" id="pbj:VN24_13535"/>
<dbReference type="SUPFAM" id="SSF51735">
    <property type="entry name" value="NAD(P)-binding Rossmann-fold domains"/>
    <property type="match status" value="1"/>
</dbReference>
<dbReference type="EMBL" id="CP011058">
    <property type="protein sequence ID" value="AJY75403.1"/>
    <property type="molecule type" value="Genomic_DNA"/>
</dbReference>
<dbReference type="AlphaFoldDB" id="A0A0D5NKE6"/>